<feature type="signal peptide" evidence="1">
    <location>
        <begin position="1"/>
        <end position="22"/>
    </location>
</feature>
<evidence type="ECO:0000256" key="1">
    <source>
        <dbReference type="SAM" id="SignalP"/>
    </source>
</evidence>
<feature type="chain" id="PRO_5045303307" evidence="1">
    <location>
        <begin position="23"/>
        <end position="1199"/>
    </location>
</feature>
<dbReference type="RefSeq" id="WP_172272764.1">
    <property type="nucleotide sequence ID" value="NZ_CASGMU010000001.1"/>
</dbReference>
<name>A0ABX2AJA0_9BACT</name>
<organism evidence="2 3">
    <name type="scientific">Xylanibacter muris</name>
    <dbReference type="NCBI Taxonomy" id="2736290"/>
    <lineage>
        <taxon>Bacteria</taxon>
        <taxon>Pseudomonadati</taxon>
        <taxon>Bacteroidota</taxon>
        <taxon>Bacteroidia</taxon>
        <taxon>Bacteroidales</taxon>
        <taxon>Prevotellaceae</taxon>
        <taxon>Xylanibacter</taxon>
    </lineage>
</organism>
<dbReference type="Proteomes" id="UP000714420">
    <property type="component" value="Unassembled WGS sequence"/>
</dbReference>
<evidence type="ECO:0000313" key="3">
    <source>
        <dbReference type="Proteomes" id="UP000714420"/>
    </source>
</evidence>
<sequence length="1199" mass="129659">MYFGKKLLLATALTLTSLSAGAEIVDGVRQPPLYPQVTKTDLQFDKSLLLFNKASGFFCGANDWKTRASVSENGYRVFVSKHLDAEGAWDGKTVVLKDSVERNGSGVLVNTILMVWAAEDGASWVDWNGQADTLWTITPVGDNWRISASSANPVCNTPDTYYGTQKGNPDETRLFWNLALDKANADWYFVDPAVFATEKEAFEAAMPAYKEAVEIYKVAQILKALLDAAEAGGVDVAAQKAVYLNESATKEELEAAIQAVKDAMASAEENTVTADNPVDKTALIVNPSYDNNNNDGWSGDKPGFQTHTDAEFYQKKFDTYQKIGTAPKGVYALSVQAFYRSGWAADAYRNYKDMTGYDAKLYAVNGTDTVLANVVNPFSEALTEPKGMNESSVEDGGVTYYVPNDMETAEAYFMDGLYNNKVFFASEDGTMTIGMYKKNGDQPAGNWVLYDNWGLKYYGNGADAYTLWLTEVKNAAKDYSALSDEVLVTVGMVEAYQNVISGFVTASNKAEVLAAIAKINEEEAKIEANIAAWKEYQEAIVKGKKIANDESIIGQDKNDLADYLDLESEDILAALTLTTEEVEAETQKLLAMIEAAIKNGITPGTDVTDKYLVNADFEVKDKGWTVKKASGGAVAYGGSSTNQCFEAWNNADFDVYQEVSSAPVGVYEISVQGFYRYMRGANAYNAYLDETAPNDAVNIYVNNRNAHFKSVFDEKVENGQLYEVTKDNPPFVDPDEAYWYPNDMTNGSIAFANGMYKATSFGVVANAGDVLRIGVKGATNQQGDSWAIWDNFKMVYRGTDAEVVKPLLSDVIADLQTTISAGKSVGKSVLANANTVLAAANEALNGSDGKAMFQALCDVLAADEAMKASAALFANLSAKAEELNAAYILSDASEATKAEASALFFEIADGIASGAFEDEDVPGLIEKVDALLIKLAIPADAANASDDNPVDLTKLIKTPGFDDGQGANSVAGWEGTEGYNFGNDDTQKAALALEFYEKIFNINQTITGLPNGTYKVAVSAYYRFGSTDNDYAAYKESTIGNAFLYTVAGGDSILVPVCLLASGALEDMGISGTTNISGTELYVPNDMVSATSYFTDLNAYNNEIIVKVTDNKLTIGIRKDVKVGSDWVIMDGWTLTYYGENSTKVPTVDIEGVSNNTEPANVEIFNLNGIKMNSFIKGVNIVKITSADGSVTIKKVNVN</sequence>
<protein>
    <submittedName>
        <fullName evidence="2">T9SS type A sorting domain-containing protein</fullName>
    </submittedName>
</protein>
<reference evidence="2 3" key="1">
    <citation type="submission" date="2020-05" db="EMBL/GenBank/DDBJ databases">
        <title>Distinct polysaccharide utilization as determinants for interspecies competition between intestinal Prevotella spp.</title>
        <authorList>
            <person name="Galvez E.J.C."/>
            <person name="Iljazovic A."/>
            <person name="Strowig T."/>
        </authorList>
    </citation>
    <scope>NUCLEOTIDE SEQUENCE [LARGE SCALE GENOMIC DNA]</scope>
    <source>
        <strain evidence="2 3">PMUR</strain>
    </source>
</reference>
<gene>
    <name evidence="2" type="ORF">HPS56_01560</name>
</gene>
<proteinExistence type="predicted"/>
<accession>A0ABX2AJA0</accession>
<comment type="caution">
    <text evidence="2">The sequence shown here is derived from an EMBL/GenBank/DDBJ whole genome shotgun (WGS) entry which is preliminary data.</text>
</comment>
<keyword evidence="3" id="KW-1185">Reference proteome</keyword>
<evidence type="ECO:0000313" key="2">
    <source>
        <dbReference type="EMBL" id="NPD91059.1"/>
    </source>
</evidence>
<dbReference type="EMBL" id="JABKKF010000001">
    <property type="protein sequence ID" value="NPD91059.1"/>
    <property type="molecule type" value="Genomic_DNA"/>
</dbReference>
<keyword evidence="1" id="KW-0732">Signal</keyword>